<protein>
    <recommendedName>
        <fullName evidence="5">Protein C10</fullName>
    </recommendedName>
</protein>
<feature type="region of interest" description="Disordered" evidence="2">
    <location>
        <begin position="507"/>
        <end position="549"/>
    </location>
</feature>
<feature type="coiled-coil region" evidence="1">
    <location>
        <begin position="475"/>
        <end position="502"/>
    </location>
</feature>
<dbReference type="EMBL" id="LSRX01000453">
    <property type="protein sequence ID" value="OLP96857.1"/>
    <property type="molecule type" value="Genomic_DNA"/>
</dbReference>
<evidence type="ECO:0000256" key="2">
    <source>
        <dbReference type="SAM" id="MobiDB-lite"/>
    </source>
</evidence>
<dbReference type="OrthoDB" id="5978656at2759"/>
<gene>
    <name evidence="3" type="ORF">AK812_SmicGene20887</name>
</gene>
<keyword evidence="1" id="KW-0175">Coiled coil</keyword>
<feature type="compositionally biased region" description="Basic residues" evidence="2">
    <location>
        <begin position="1677"/>
        <end position="1686"/>
    </location>
</feature>
<dbReference type="Gene3D" id="1.25.40.10">
    <property type="entry name" value="Tetratricopeptide repeat domain"/>
    <property type="match status" value="1"/>
</dbReference>
<evidence type="ECO:0008006" key="5">
    <source>
        <dbReference type="Google" id="ProtNLM"/>
    </source>
</evidence>
<sequence length="1686" mass="192131">MVAEVQESAHCDEAFREALLKKIVGEDELSGEDLVKHEKFLKAKEEALSQLSTKRSAPAKDGGVSLRTTQQSRLGGAAFDEETARKLEAIAGRAAQDATRRELEKAKEASRAIADAQAEAQSSLQAAVAHLSSEPKAASLMPTWISDDEYRDLGYPQMDPKFRDREWHRKQLQLDSTDPRHNPNLNRDQSDPEFWYHAARRPFNKALLRTEQHWNARREVWLKQFEQVKDMNQRRELLSDLLEDSPADVKRLVTPILHYSITMNVLIGFLEKAERTRRTFEEVLLDEENLNVLRGIRDRIDAKGDQAADEMLQEYDARSRLLAFDAQEKKEGEEQERRVADVTTLAQIMNWGQKCKKDGLVEWEQGNYAEARASWRQAHETLRPFKAADNETNELLFELHAAVLKNLAQASMKLGYWNEATKVSTLATQLCPEDHKAWFRRACALEGMGSLDEAERCLQKIDECSVGRPDRLRIAKDTQAKREKLQALREREQASLKRTMEKALGRSVFSEERQVDDEKEAALDSLEPDEQRRALPTPNGIFQDSNRKHLTREGAKDLLHALRDAYRDSTFQKQVMKLARDVRGEKRPFLANLAKVALPLQKPVLEKFGFEPSEKGLKEMMRAVQDYTRGPKADAGVKRAADETTVALYGVMYDTLTRPDDAAIRPQLEARLGRGHDAEDAAGCLDSTKELWTHLLLPMQNLSKSVCARLHDVLFFVMALAVRGYLRQCRDILKVAPQQAIDRNLLALKDLCEVKGVQLPAPFELQYLATVMCQFTGDATQMFDRVKCFESKAHVYWSFELREPFVPHQVRTTCALRVLISRPCDLAHLASSPRESIISVEYYQQKHYGRYMARGPSGQKLTKEARKVAFGGGCAEVDAACCHPRLLVRRLKRLDLWDSSKYVMLELFTDNFVAWRRCLAKYMDKSLDDAKTELIRIFYGGQPSVQAPFLLKLCDEVQKAAEAILNHPSASAWAKLYSDRRNPEFSRLSALLSFDEAEMLTAFMSECSASPNVLIFDGGYVKTSSYPDEVDMVIACNKVSEELIPLHIKSWADNVHPSVLPHVALRRGAVVDHRAGVPVTQNCLLYAFSCVAPDVDMDKLCVQHLQNESMSAADLNTSLLQIIEEGATTCLRLIHTPDTEMVERSQSAWLCHQTLGDNQGHWWAALFPETGGVALLDGWSESRHMWLPFEDFRTIMDETENAVCFHLKEQPVMDVTPTTPAYMLRGNGPRPRPACAPSMASSRGDSPERKKLTTCHKFCVECGTSLAPDQPIIARLYTLAGVEVVDHVPMRCTQKSCRIYHHYNYRWQDGRKLNTCHSLDLNYVFINSKTAFSKQFLEYHSALQFRGAVSNNAIAWAQSDALWKEGNDHHRWPREFAAAALYYEVVHAAEQLWSTDTTKVQTRKLYDLDIDNPLDDDFVDKYSQWWHSHHLSNFERRSIKEIVMDGHEKISTKCSTTPPSHAGRPRKDAHAKQRYNGWFMSMDPKSGLILAVREMMNPEDQKVMLEVLQQSLAVAPTADCIVYDRICRCMKTIKKHQETKQVKYWCVDRFHAKGHSDKCEHSPLNVKRLDNRLKGVNTSIAEQTFAWFRGYAATLNTKARDAHIFTVLRYVERHNNLVRSKYTLHLNKFSAHRRVARSVGVWKKPAVHKYTCRRPAAASSPSSPSIQRKPSSSLPKVIKKHLKKSK</sequence>
<reference evidence="3 4" key="1">
    <citation type="submission" date="2016-02" db="EMBL/GenBank/DDBJ databases">
        <title>Genome analysis of coral dinoflagellate symbionts highlights evolutionary adaptations to a symbiotic lifestyle.</title>
        <authorList>
            <person name="Aranda M."/>
            <person name="Li Y."/>
            <person name="Liew Y.J."/>
            <person name="Baumgarten S."/>
            <person name="Simakov O."/>
            <person name="Wilson M."/>
            <person name="Piel J."/>
            <person name="Ashoor H."/>
            <person name="Bougouffa S."/>
            <person name="Bajic V.B."/>
            <person name="Ryu T."/>
            <person name="Ravasi T."/>
            <person name="Bayer T."/>
            <person name="Micklem G."/>
            <person name="Kim H."/>
            <person name="Bhak J."/>
            <person name="Lajeunesse T.C."/>
            <person name="Voolstra C.R."/>
        </authorList>
    </citation>
    <scope>NUCLEOTIDE SEQUENCE [LARGE SCALE GENOMIC DNA]</scope>
    <source>
        <strain evidence="3 4">CCMP2467</strain>
    </source>
</reference>
<feature type="compositionally biased region" description="Low complexity" evidence="2">
    <location>
        <begin position="1653"/>
        <end position="1673"/>
    </location>
</feature>
<accession>A0A1Q9DNV3</accession>
<dbReference type="InterPro" id="IPR011990">
    <property type="entry name" value="TPR-like_helical_dom_sf"/>
</dbReference>
<dbReference type="InterPro" id="IPR050754">
    <property type="entry name" value="FKBP4/5/8-like"/>
</dbReference>
<feature type="coiled-coil region" evidence="1">
    <location>
        <begin position="99"/>
        <end position="126"/>
    </location>
</feature>
<dbReference type="SUPFAM" id="SSF48452">
    <property type="entry name" value="TPR-like"/>
    <property type="match status" value="1"/>
</dbReference>
<keyword evidence="4" id="KW-1185">Reference proteome</keyword>
<feature type="region of interest" description="Disordered" evidence="2">
    <location>
        <begin position="1653"/>
        <end position="1686"/>
    </location>
</feature>
<evidence type="ECO:0000256" key="1">
    <source>
        <dbReference type="SAM" id="Coils"/>
    </source>
</evidence>
<evidence type="ECO:0000313" key="3">
    <source>
        <dbReference type="EMBL" id="OLP96857.1"/>
    </source>
</evidence>
<proteinExistence type="predicted"/>
<name>A0A1Q9DNV3_SYMMI</name>
<feature type="region of interest" description="Disordered" evidence="2">
    <location>
        <begin position="1226"/>
        <end position="1248"/>
    </location>
</feature>
<dbReference type="Proteomes" id="UP000186817">
    <property type="component" value="Unassembled WGS sequence"/>
</dbReference>
<evidence type="ECO:0000313" key="4">
    <source>
        <dbReference type="Proteomes" id="UP000186817"/>
    </source>
</evidence>
<dbReference type="PANTHER" id="PTHR46512">
    <property type="entry name" value="PEPTIDYLPROLYL ISOMERASE"/>
    <property type="match status" value="1"/>
</dbReference>
<organism evidence="3 4">
    <name type="scientific">Symbiodinium microadriaticum</name>
    <name type="common">Dinoflagellate</name>
    <name type="synonym">Zooxanthella microadriatica</name>
    <dbReference type="NCBI Taxonomy" id="2951"/>
    <lineage>
        <taxon>Eukaryota</taxon>
        <taxon>Sar</taxon>
        <taxon>Alveolata</taxon>
        <taxon>Dinophyceae</taxon>
        <taxon>Suessiales</taxon>
        <taxon>Symbiodiniaceae</taxon>
        <taxon>Symbiodinium</taxon>
    </lineage>
</organism>
<comment type="caution">
    <text evidence="3">The sequence shown here is derived from an EMBL/GenBank/DDBJ whole genome shotgun (WGS) entry which is preliminary data.</text>
</comment>
<feature type="region of interest" description="Disordered" evidence="2">
    <location>
        <begin position="51"/>
        <end position="77"/>
    </location>
</feature>